<evidence type="ECO:0000313" key="4">
    <source>
        <dbReference type="Proteomes" id="UP000037035"/>
    </source>
</evidence>
<dbReference type="VEuPathDB" id="FungiDB:VP01_538g3"/>
<sequence length="375" mass="43827">MKCRSCGHFYIFPEIWYCNPQFWVEIWWRKPPFGIRGLDLRPINVWWVVDPKWVGRVSNPLYNVYLRKAHYKTYTNIYIYTHQKSPMNHIRQVVTVLIPVEYKVRPLNSQNGQSSLFDKKKAPRNSRKPLGPKWQKGLPATWKHLTRNITLGHSNARIPGLPGQIKGIGKKLSCLISFIQFNPEVTMFSSTCYQPARNPTVLISTSLRESILLVMRPFSVKAPNKQTFQAFILQRDPVEYFVCLVSDVAETLFNLDVGAPTSLILSRRTSRQLIFDFIKKELKTHLKHQSSSKSQLYYNSVVYFRSISLFHFVFTRPTVKAICTCCLFFGLVSFFLVSFNYYSLFFILFWFHFLSNKVFSNKSKQPLLSGPFENE</sequence>
<dbReference type="AlphaFoldDB" id="A0A0L6ULY4"/>
<gene>
    <name evidence="3" type="ORF">VP01_538g3</name>
</gene>
<protein>
    <submittedName>
        <fullName evidence="3">Uncharacterized protein</fullName>
    </submittedName>
</protein>
<keyword evidence="2" id="KW-1133">Transmembrane helix</keyword>
<feature type="region of interest" description="Disordered" evidence="1">
    <location>
        <begin position="111"/>
        <end position="133"/>
    </location>
</feature>
<comment type="caution">
    <text evidence="3">The sequence shown here is derived from an EMBL/GenBank/DDBJ whole genome shotgun (WGS) entry which is preliminary data.</text>
</comment>
<evidence type="ECO:0000256" key="2">
    <source>
        <dbReference type="SAM" id="Phobius"/>
    </source>
</evidence>
<evidence type="ECO:0000313" key="3">
    <source>
        <dbReference type="EMBL" id="KNZ48825.1"/>
    </source>
</evidence>
<evidence type="ECO:0000256" key="1">
    <source>
        <dbReference type="SAM" id="MobiDB-lite"/>
    </source>
</evidence>
<feature type="transmembrane region" description="Helical" evidence="2">
    <location>
        <begin position="326"/>
        <end position="353"/>
    </location>
</feature>
<keyword evidence="2" id="KW-0812">Transmembrane</keyword>
<accession>A0A0L6ULY4</accession>
<dbReference type="Proteomes" id="UP000037035">
    <property type="component" value="Unassembled WGS sequence"/>
</dbReference>
<name>A0A0L6ULY4_9BASI</name>
<proteinExistence type="predicted"/>
<keyword evidence="4" id="KW-1185">Reference proteome</keyword>
<dbReference type="EMBL" id="LAVV01010597">
    <property type="protein sequence ID" value="KNZ48825.1"/>
    <property type="molecule type" value="Genomic_DNA"/>
</dbReference>
<keyword evidence="2" id="KW-0472">Membrane</keyword>
<reference evidence="3 4" key="1">
    <citation type="submission" date="2015-08" db="EMBL/GenBank/DDBJ databases">
        <title>Next Generation Sequencing and Analysis of the Genome of Puccinia sorghi L Schw, the Causal Agent of Maize Common Rust.</title>
        <authorList>
            <person name="Rochi L."/>
            <person name="Burguener G."/>
            <person name="Darino M."/>
            <person name="Turjanski A."/>
            <person name="Kreff E."/>
            <person name="Dieguez M.J."/>
            <person name="Sacco F."/>
        </authorList>
    </citation>
    <scope>NUCLEOTIDE SEQUENCE [LARGE SCALE GENOMIC DNA]</scope>
    <source>
        <strain evidence="3 4">RO10H11247</strain>
    </source>
</reference>
<organism evidence="3 4">
    <name type="scientific">Puccinia sorghi</name>
    <dbReference type="NCBI Taxonomy" id="27349"/>
    <lineage>
        <taxon>Eukaryota</taxon>
        <taxon>Fungi</taxon>
        <taxon>Dikarya</taxon>
        <taxon>Basidiomycota</taxon>
        <taxon>Pucciniomycotina</taxon>
        <taxon>Pucciniomycetes</taxon>
        <taxon>Pucciniales</taxon>
        <taxon>Pucciniaceae</taxon>
        <taxon>Puccinia</taxon>
    </lineage>
</organism>